<protein>
    <recommendedName>
        <fullName evidence="7 8">DNA mismatch repair protein MutS</fullName>
    </recommendedName>
</protein>
<dbReference type="SUPFAM" id="SSF52540">
    <property type="entry name" value="P-loop containing nucleoside triphosphate hydrolases"/>
    <property type="match status" value="1"/>
</dbReference>
<evidence type="ECO:0000256" key="3">
    <source>
        <dbReference type="ARBA" id="ARBA00022763"/>
    </source>
</evidence>
<dbReference type="InterPro" id="IPR005748">
    <property type="entry name" value="DNA_mismatch_repair_MutS"/>
</dbReference>
<comment type="function">
    <text evidence="7">This protein is involved in the repair of mismatches in DNA. It is possible that it carries out the mismatch recognition step. This protein has a weak ATPase activity.</text>
</comment>
<proteinExistence type="inferred from homology"/>
<name>A0A1M6L5W0_9FIRM</name>
<dbReference type="Gene3D" id="3.30.420.110">
    <property type="entry name" value="MutS, connector domain"/>
    <property type="match status" value="1"/>
</dbReference>
<dbReference type="Gene3D" id="1.10.1420.10">
    <property type="match status" value="2"/>
</dbReference>
<evidence type="ECO:0000256" key="8">
    <source>
        <dbReference type="NCBIfam" id="TIGR01070"/>
    </source>
</evidence>
<keyword evidence="12" id="KW-1185">Reference proteome</keyword>
<dbReference type="InterPro" id="IPR027417">
    <property type="entry name" value="P-loop_NTPase"/>
</dbReference>
<dbReference type="Gene3D" id="3.40.1170.10">
    <property type="entry name" value="DNA repair protein MutS, domain I"/>
    <property type="match status" value="1"/>
</dbReference>
<evidence type="ECO:0000313" key="12">
    <source>
        <dbReference type="Proteomes" id="UP000184082"/>
    </source>
</evidence>
<dbReference type="SUPFAM" id="SSF55271">
    <property type="entry name" value="DNA repair protein MutS, domain I"/>
    <property type="match status" value="1"/>
</dbReference>
<dbReference type="NCBIfam" id="TIGR01070">
    <property type="entry name" value="mutS1"/>
    <property type="match status" value="1"/>
</dbReference>
<keyword evidence="3 7" id="KW-0227">DNA damage</keyword>
<dbReference type="InterPro" id="IPR007861">
    <property type="entry name" value="DNA_mismatch_repair_MutS_clamp"/>
</dbReference>
<dbReference type="FunFam" id="1.10.1420.10:FF:000007">
    <property type="entry name" value="DNA mismatch repair protein MutS"/>
    <property type="match status" value="1"/>
</dbReference>
<dbReference type="GO" id="GO:0006298">
    <property type="term" value="P:mismatch repair"/>
    <property type="evidence" value="ECO:0007669"/>
    <property type="project" value="UniProtKB-UniRule"/>
</dbReference>
<keyword evidence="2 7" id="KW-0547">Nucleotide-binding</keyword>
<dbReference type="Proteomes" id="UP000184082">
    <property type="component" value="Unassembled WGS sequence"/>
</dbReference>
<evidence type="ECO:0000259" key="10">
    <source>
        <dbReference type="PROSITE" id="PS00486"/>
    </source>
</evidence>
<dbReference type="Pfam" id="PF00488">
    <property type="entry name" value="MutS_V"/>
    <property type="match status" value="1"/>
</dbReference>
<evidence type="ECO:0000256" key="6">
    <source>
        <dbReference type="ARBA" id="ARBA00023204"/>
    </source>
</evidence>
<dbReference type="GO" id="GO:0003684">
    <property type="term" value="F:damaged DNA binding"/>
    <property type="evidence" value="ECO:0007669"/>
    <property type="project" value="UniProtKB-UniRule"/>
</dbReference>
<dbReference type="InterPro" id="IPR007695">
    <property type="entry name" value="DNA_mismatch_repair_MutS-lik_N"/>
</dbReference>
<dbReference type="AlphaFoldDB" id="A0A1M6L5W0"/>
<keyword evidence="4 7" id="KW-0067">ATP-binding</keyword>
<dbReference type="PANTHER" id="PTHR11361:SF34">
    <property type="entry name" value="DNA MISMATCH REPAIR PROTEIN MSH1, MITOCHONDRIAL"/>
    <property type="match status" value="1"/>
</dbReference>
<dbReference type="SMART" id="SM00534">
    <property type="entry name" value="MUTSac"/>
    <property type="match status" value="1"/>
</dbReference>
<dbReference type="EMBL" id="FRAJ01000003">
    <property type="protein sequence ID" value="SHJ66570.1"/>
    <property type="molecule type" value="Genomic_DNA"/>
</dbReference>
<dbReference type="GO" id="GO:0030983">
    <property type="term" value="F:mismatched DNA binding"/>
    <property type="evidence" value="ECO:0007669"/>
    <property type="project" value="InterPro"/>
</dbReference>
<dbReference type="NCBIfam" id="NF003810">
    <property type="entry name" value="PRK05399.1"/>
    <property type="match status" value="1"/>
</dbReference>
<dbReference type="RefSeq" id="WP_072965397.1">
    <property type="nucleotide sequence ID" value="NZ_FRAJ01000003.1"/>
</dbReference>
<dbReference type="GO" id="GO:0005829">
    <property type="term" value="C:cytosol"/>
    <property type="evidence" value="ECO:0007669"/>
    <property type="project" value="TreeGrafter"/>
</dbReference>
<evidence type="ECO:0000256" key="9">
    <source>
        <dbReference type="RuleBase" id="RU003756"/>
    </source>
</evidence>
<evidence type="ECO:0000256" key="1">
    <source>
        <dbReference type="ARBA" id="ARBA00006271"/>
    </source>
</evidence>
<dbReference type="PIRSF" id="PIRSF037677">
    <property type="entry name" value="DNA_mis_repair_Msh6"/>
    <property type="match status" value="1"/>
</dbReference>
<evidence type="ECO:0000256" key="4">
    <source>
        <dbReference type="ARBA" id="ARBA00022840"/>
    </source>
</evidence>
<feature type="domain" description="DNA mismatch repair proteins mutS family" evidence="10">
    <location>
        <begin position="696"/>
        <end position="712"/>
    </location>
</feature>
<comment type="similarity">
    <text evidence="1 7 9">Belongs to the DNA mismatch repair MutS family.</text>
</comment>
<reference evidence="11 12" key="1">
    <citation type="submission" date="2016-11" db="EMBL/GenBank/DDBJ databases">
        <authorList>
            <person name="Jaros S."/>
            <person name="Januszkiewicz K."/>
            <person name="Wedrychowicz H."/>
        </authorList>
    </citation>
    <scope>NUCLEOTIDE SEQUENCE [LARGE SCALE GENOMIC DNA]</scope>
    <source>
        <strain evidence="11 12">DSM 14501</strain>
    </source>
</reference>
<dbReference type="InterPro" id="IPR016151">
    <property type="entry name" value="DNA_mismatch_repair_MutS_N"/>
</dbReference>
<dbReference type="SUPFAM" id="SSF48334">
    <property type="entry name" value="DNA repair protein MutS, domain III"/>
    <property type="match status" value="1"/>
</dbReference>
<dbReference type="CDD" id="cd03284">
    <property type="entry name" value="ABC_MutS1"/>
    <property type="match status" value="1"/>
</dbReference>
<dbReference type="Pfam" id="PF05188">
    <property type="entry name" value="MutS_II"/>
    <property type="match status" value="1"/>
</dbReference>
<dbReference type="Gene3D" id="3.40.50.300">
    <property type="entry name" value="P-loop containing nucleotide triphosphate hydrolases"/>
    <property type="match status" value="1"/>
</dbReference>
<dbReference type="InterPro" id="IPR007696">
    <property type="entry name" value="DNA_mismatch_repair_MutS_core"/>
</dbReference>
<evidence type="ECO:0000256" key="5">
    <source>
        <dbReference type="ARBA" id="ARBA00023125"/>
    </source>
</evidence>
<dbReference type="STRING" id="1121266.SAMN02745883_00084"/>
<dbReference type="Pfam" id="PF01624">
    <property type="entry name" value="MutS_I"/>
    <property type="match status" value="1"/>
</dbReference>
<dbReference type="GO" id="GO:0140664">
    <property type="term" value="F:ATP-dependent DNA damage sensor activity"/>
    <property type="evidence" value="ECO:0007669"/>
    <property type="project" value="InterPro"/>
</dbReference>
<gene>
    <name evidence="7" type="primary">mutS</name>
    <name evidence="11" type="ORF">SAMN02745883_00084</name>
</gene>
<dbReference type="InterPro" id="IPR017261">
    <property type="entry name" value="DNA_mismatch_repair_MutS/MSH"/>
</dbReference>
<evidence type="ECO:0000256" key="7">
    <source>
        <dbReference type="HAMAP-Rule" id="MF_00096"/>
    </source>
</evidence>
<evidence type="ECO:0000313" key="11">
    <source>
        <dbReference type="EMBL" id="SHJ66570.1"/>
    </source>
</evidence>
<dbReference type="InterPro" id="IPR045076">
    <property type="entry name" value="MutS"/>
</dbReference>
<dbReference type="PROSITE" id="PS00486">
    <property type="entry name" value="DNA_MISMATCH_REPAIR_2"/>
    <property type="match status" value="1"/>
</dbReference>
<dbReference type="SUPFAM" id="SSF53150">
    <property type="entry name" value="DNA repair protein MutS, domain II"/>
    <property type="match status" value="1"/>
</dbReference>
<keyword evidence="5 7" id="KW-0238">DNA-binding</keyword>
<evidence type="ECO:0000256" key="2">
    <source>
        <dbReference type="ARBA" id="ARBA00022741"/>
    </source>
</evidence>
<dbReference type="FunFam" id="3.40.50.300:FF:001579">
    <property type="entry name" value="DNA mismatch repair protein MutS"/>
    <property type="match status" value="1"/>
</dbReference>
<dbReference type="Pfam" id="PF05192">
    <property type="entry name" value="MutS_III"/>
    <property type="match status" value="1"/>
</dbReference>
<dbReference type="HAMAP" id="MF_00096">
    <property type="entry name" value="MutS"/>
    <property type="match status" value="1"/>
</dbReference>
<dbReference type="InterPro" id="IPR036678">
    <property type="entry name" value="MutS_con_dom_sf"/>
</dbReference>
<dbReference type="Pfam" id="PF05190">
    <property type="entry name" value="MutS_IV"/>
    <property type="match status" value="1"/>
</dbReference>
<dbReference type="PANTHER" id="PTHR11361">
    <property type="entry name" value="DNA MISMATCH REPAIR PROTEIN MUTS FAMILY MEMBER"/>
    <property type="match status" value="1"/>
</dbReference>
<sequence>MSRLTPMMKQYLEIKEKYKDHILFFRLGDFYEMFFEDAEIASKELEIALTGRDCGLKERAPMCGVPYHSADSYIAKLIDKGYKVAICEQVEDPSKAKGIVKREVVRIITPGTIIDPSMLNEKVNNYIMTYIENENGIGIAYADITTGELKTTDFKNLESKKKVLDEIMKISPREILIREDFDYNSSILKDIQKNYNVLITKYYNRAFEYKNSEDIIKKHFNIFSIDSFGLNDRKLCVIAVGSLLDYIYETQKVPLLHIDKINIYNYDKYMILDKFTRTNLELLETIRGKDKRGSLLWVLDKTCTSMGARTLRKWIEEPLIEIKKINDRLNSVQILYNDVILRSELRELLSKMYDLERLSSKIVYGNVNARDLISLKTSLKVLPEIKSKLSEKKFELGKIFEEIDELKDIYNLLEESIVDDPPLSIKEGGIIKSTFNEKLRELRSAITDGNKWIIQLEERERKNTGIKSLKISFNKVFGYYIEVTKSNIKNVPDTYIRKQTLANSERYIMPELKEIENKILTAQEKIVDLEYELFNEVRNTILNNVNRILKTAKNIASLDVLLSFAEVSSIYRYNKPKVNNSKIIELKNARHPVVERVAGEELFVPNDTLLDDDENRFYIITGPNMAGKSTYLRQVALIVLMAQIGCFVPAEKAVIGIVDRIFTRVGASDDLSQGQSTFMVEMSELSNILNNATKNSLIILDEIGRGTSTYDGLSIAWAVIEYINDTKILGSRTLFATHYHELTELEDRIKGVKNYCISVKESGDDIIFLRKIIRGGADKSYGIQVAKLAGLPKKVIDRAKAILKKLETNDINNKRDYKDREIAAINLLEDTPDNTSDYINEKLNEKQINLFDYKSSEIINELKNVDIINMTPMDAMNKLFELVKKAKAI</sequence>
<feature type="binding site" evidence="7">
    <location>
        <begin position="622"/>
        <end position="629"/>
    </location>
    <ligand>
        <name>ATP</name>
        <dbReference type="ChEBI" id="CHEBI:30616"/>
    </ligand>
</feature>
<accession>A0A1M6L5W0</accession>
<dbReference type="GO" id="GO:0005524">
    <property type="term" value="F:ATP binding"/>
    <property type="evidence" value="ECO:0007669"/>
    <property type="project" value="UniProtKB-UniRule"/>
</dbReference>
<organism evidence="11 12">
    <name type="scientific">Caminicella sporogenes DSM 14501</name>
    <dbReference type="NCBI Taxonomy" id="1121266"/>
    <lineage>
        <taxon>Bacteria</taxon>
        <taxon>Bacillati</taxon>
        <taxon>Bacillota</taxon>
        <taxon>Clostridia</taxon>
        <taxon>Peptostreptococcales</taxon>
        <taxon>Caminicellaceae</taxon>
        <taxon>Caminicella</taxon>
    </lineage>
</organism>
<dbReference type="SMART" id="SM00533">
    <property type="entry name" value="MUTSd"/>
    <property type="match status" value="1"/>
</dbReference>
<dbReference type="InterPro" id="IPR036187">
    <property type="entry name" value="DNA_mismatch_repair_MutS_sf"/>
</dbReference>
<keyword evidence="6 7" id="KW-0234">DNA repair</keyword>
<dbReference type="InterPro" id="IPR007860">
    <property type="entry name" value="DNA_mmatch_repair_MutS_con_dom"/>
</dbReference>
<dbReference type="FunFam" id="3.40.1170.10:FF:000001">
    <property type="entry name" value="DNA mismatch repair protein MutS"/>
    <property type="match status" value="1"/>
</dbReference>
<dbReference type="InterPro" id="IPR000432">
    <property type="entry name" value="DNA_mismatch_repair_MutS_C"/>
</dbReference>